<evidence type="ECO:0000256" key="4">
    <source>
        <dbReference type="ARBA" id="ARBA00022989"/>
    </source>
</evidence>
<feature type="transmembrane region" description="Helical" evidence="7">
    <location>
        <begin position="180"/>
        <end position="198"/>
    </location>
</feature>
<comment type="caution">
    <text evidence="8">The sequence shown here is derived from an EMBL/GenBank/DDBJ whole genome shotgun (WGS) entry which is preliminary data.</text>
</comment>
<organism evidence="8 9">
    <name type="scientific">Pseudoclavibacter endophyticus</name>
    <dbReference type="NCBI Taxonomy" id="1778590"/>
    <lineage>
        <taxon>Bacteria</taxon>
        <taxon>Bacillati</taxon>
        <taxon>Actinomycetota</taxon>
        <taxon>Actinomycetes</taxon>
        <taxon>Micrococcales</taxon>
        <taxon>Microbacteriaceae</taxon>
        <taxon>Pseudoclavibacter</taxon>
    </lineage>
</organism>
<feature type="transmembrane region" description="Helical" evidence="7">
    <location>
        <begin position="127"/>
        <end position="147"/>
    </location>
</feature>
<feature type="transmembrane region" description="Helical" evidence="7">
    <location>
        <begin position="53"/>
        <end position="71"/>
    </location>
</feature>
<feature type="transmembrane region" description="Helical" evidence="7">
    <location>
        <begin position="301"/>
        <end position="324"/>
    </location>
</feature>
<feature type="compositionally biased region" description="Polar residues" evidence="6">
    <location>
        <begin position="387"/>
        <end position="397"/>
    </location>
</feature>
<keyword evidence="2" id="KW-1003">Cell membrane</keyword>
<gene>
    <name evidence="8" type="ORF">F8O04_10005</name>
</gene>
<feature type="transmembrane region" description="Helical" evidence="7">
    <location>
        <begin position="26"/>
        <end position="46"/>
    </location>
</feature>
<dbReference type="EMBL" id="WBJY01000002">
    <property type="protein sequence ID" value="KAB1648056.1"/>
    <property type="molecule type" value="Genomic_DNA"/>
</dbReference>
<dbReference type="OrthoDB" id="9814461at2"/>
<evidence type="ECO:0000256" key="2">
    <source>
        <dbReference type="ARBA" id="ARBA00022475"/>
    </source>
</evidence>
<dbReference type="GO" id="GO:0015658">
    <property type="term" value="F:branched-chain amino acid transmembrane transporter activity"/>
    <property type="evidence" value="ECO:0007669"/>
    <property type="project" value="InterPro"/>
</dbReference>
<dbReference type="RefSeq" id="WP_158029251.1">
    <property type="nucleotide sequence ID" value="NZ_BMHG01000001.1"/>
</dbReference>
<keyword evidence="9" id="KW-1185">Reference proteome</keyword>
<protein>
    <submittedName>
        <fullName evidence="8">Branched-chain amino acid ABC transporter permease</fullName>
    </submittedName>
</protein>
<evidence type="ECO:0000313" key="9">
    <source>
        <dbReference type="Proteomes" id="UP000431744"/>
    </source>
</evidence>
<dbReference type="Proteomes" id="UP000431744">
    <property type="component" value="Unassembled WGS sequence"/>
</dbReference>
<evidence type="ECO:0000256" key="5">
    <source>
        <dbReference type="ARBA" id="ARBA00023136"/>
    </source>
</evidence>
<evidence type="ECO:0000256" key="6">
    <source>
        <dbReference type="SAM" id="MobiDB-lite"/>
    </source>
</evidence>
<feature type="transmembrane region" description="Helical" evidence="7">
    <location>
        <begin position="77"/>
        <end position="95"/>
    </location>
</feature>
<dbReference type="AlphaFoldDB" id="A0A6H9WN48"/>
<evidence type="ECO:0000313" key="8">
    <source>
        <dbReference type="EMBL" id="KAB1648056.1"/>
    </source>
</evidence>
<keyword evidence="5 7" id="KW-0472">Membrane</keyword>
<keyword evidence="4 7" id="KW-1133">Transmembrane helix</keyword>
<accession>A0A6H9WN48</accession>
<name>A0A6H9WN48_9MICO</name>
<feature type="transmembrane region" description="Helical" evidence="7">
    <location>
        <begin position="228"/>
        <end position="251"/>
    </location>
</feature>
<keyword evidence="3 7" id="KW-0812">Transmembrane</keyword>
<sequence>MSNTTRKTNTGAIAIANAEGITKRPWFTPVVIAVVAVVILALPLMLPELANQTLARVVVFAVAVLGLNVVMGYTGQVSLGQIFFLGLGAYVTAYGEEQGWHIVITFLLSMIIPGLVGLLIALPAARLGGLAIAMVTIALPIIGLPLAKRMGDFTGGSQGISASFGQAPDWTGLYKDQWQLYVVLIIGAAAFLLTRNLVRGKYGRAFAIVKGNENVAKSMGISPYNYKVLAFTVASIIGGLSGFLYMFVVEYTSPETMAFHHSITLLAAMVIGGAGSIVGSVIGGAYYVFVPQLTNAINPNATALLQGIILLVVLFVLPGGVVTLPRLIKRLTRRRGGGSRPGAPGAAPPPAVPTGPEGAAGLAKPTASTPSSSSTTASSDEGGASTRPPSDGTTPER</sequence>
<evidence type="ECO:0000256" key="3">
    <source>
        <dbReference type="ARBA" id="ARBA00022692"/>
    </source>
</evidence>
<feature type="transmembrane region" description="Helical" evidence="7">
    <location>
        <begin position="263"/>
        <end position="289"/>
    </location>
</feature>
<dbReference type="PANTHER" id="PTHR30482:SF10">
    <property type="entry name" value="HIGH-AFFINITY BRANCHED-CHAIN AMINO ACID TRANSPORT PROTEIN BRAE"/>
    <property type="match status" value="1"/>
</dbReference>
<evidence type="ECO:0000256" key="7">
    <source>
        <dbReference type="SAM" id="Phobius"/>
    </source>
</evidence>
<dbReference type="PANTHER" id="PTHR30482">
    <property type="entry name" value="HIGH-AFFINITY BRANCHED-CHAIN AMINO ACID TRANSPORT SYSTEM PERMEASE"/>
    <property type="match status" value="1"/>
</dbReference>
<feature type="transmembrane region" description="Helical" evidence="7">
    <location>
        <begin position="102"/>
        <end position="121"/>
    </location>
</feature>
<dbReference type="InterPro" id="IPR043428">
    <property type="entry name" value="LivM-like"/>
</dbReference>
<dbReference type="CDD" id="cd06581">
    <property type="entry name" value="TM_PBP1_LivM_like"/>
    <property type="match status" value="1"/>
</dbReference>
<proteinExistence type="predicted"/>
<reference evidence="8 9" key="1">
    <citation type="submission" date="2019-09" db="EMBL/GenBank/DDBJ databases">
        <title>Phylogeny of genus Pseudoclavibacter and closely related genus.</title>
        <authorList>
            <person name="Li Y."/>
        </authorList>
    </citation>
    <scope>NUCLEOTIDE SEQUENCE [LARGE SCALE GENOMIC DNA]</scope>
    <source>
        <strain evidence="8 9">EGI 60007</strain>
    </source>
</reference>
<feature type="compositionally biased region" description="Low complexity" evidence="6">
    <location>
        <begin position="354"/>
        <end position="379"/>
    </location>
</feature>
<comment type="subcellular location">
    <subcellularLocation>
        <location evidence="1">Cell membrane</location>
        <topology evidence="1">Multi-pass membrane protein</topology>
    </subcellularLocation>
</comment>
<dbReference type="Pfam" id="PF02653">
    <property type="entry name" value="BPD_transp_2"/>
    <property type="match status" value="1"/>
</dbReference>
<dbReference type="GO" id="GO:0005886">
    <property type="term" value="C:plasma membrane"/>
    <property type="evidence" value="ECO:0007669"/>
    <property type="project" value="UniProtKB-SubCell"/>
</dbReference>
<dbReference type="InterPro" id="IPR001851">
    <property type="entry name" value="ABC_transp_permease"/>
</dbReference>
<evidence type="ECO:0000256" key="1">
    <source>
        <dbReference type="ARBA" id="ARBA00004651"/>
    </source>
</evidence>
<feature type="region of interest" description="Disordered" evidence="6">
    <location>
        <begin position="333"/>
        <end position="397"/>
    </location>
</feature>